<name>A0A346CIL0_CONER</name>
<accession>A0A346CIL0</accession>
<sequence length="50" mass="5562">MGTVAERTWWCPMEGQLTHAGSTIKQILSSVGGLLGREGVLHMLHQNRHH</sequence>
<reference evidence="1" key="1">
    <citation type="journal article" date="2018" name="Genome Biol. Evol.">
        <title>Conotoxin diversity in Chelyconus ermineus (Born, 1778) and the convergent origin of piscivory in the Atlantic and Indo-Pacific cones.</title>
        <authorList>
            <person name="Abalde S."/>
            <person name="Tenorio M.J."/>
            <person name="Afonso C.M."/>
            <person name="Zardoya R."/>
        </authorList>
    </citation>
    <scope>NUCLEOTIDE SEQUENCE</scope>
    <source>
        <strain evidence="1">Cerm_072</strain>
    </source>
</reference>
<evidence type="ECO:0000313" key="1">
    <source>
        <dbReference type="EMBL" id="AXL95409.1"/>
    </source>
</evidence>
<protein>
    <submittedName>
        <fullName evidence="1">Conotoxin superfamily W</fullName>
    </submittedName>
</protein>
<organism evidence="1">
    <name type="scientific">Conus ermineus</name>
    <name type="common">Agate cone</name>
    <name type="synonym">Chelyconus ermineus</name>
    <dbReference type="NCBI Taxonomy" id="55423"/>
    <lineage>
        <taxon>Eukaryota</taxon>
        <taxon>Metazoa</taxon>
        <taxon>Spiralia</taxon>
        <taxon>Lophotrochozoa</taxon>
        <taxon>Mollusca</taxon>
        <taxon>Gastropoda</taxon>
        <taxon>Caenogastropoda</taxon>
        <taxon>Neogastropoda</taxon>
        <taxon>Conoidea</taxon>
        <taxon>Conidae</taxon>
        <taxon>Conus</taxon>
        <taxon>Chelyconus</taxon>
    </lineage>
</organism>
<dbReference type="EMBL" id="MH360360">
    <property type="protein sequence ID" value="AXL95409.1"/>
    <property type="molecule type" value="mRNA"/>
</dbReference>
<proteinExistence type="evidence at transcript level"/>
<dbReference type="AlphaFoldDB" id="A0A346CIL0"/>